<proteinExistence type="predicted"/>
<dbReference type="AlphaFoldDB" id="A0A4C1U9M5"/>
<protein>
    <submittedName>
        <fullName evidence="2">Uncharacterized protein</fullName>
    </submittedName>
</protein>
<reference evidence="2 3" key="1">
    <citation type="journal article" date="2019" name="Commun. Biol.">
        <title>The bagworm genome reveals a unique fibroin gene that provides high tensile strength.</title>
        <authorList>
            <person name="Kono N."/>
            <person name="Nakamura H."/>
            <person name="Ohtoshi R."/>
            <person name="Tomita M."/>
            <person name="Numata K."/>
            <person name="Arakawa K."/>
        </authorList>
    </citation>
    <scope>NUCLEOTIDE SEQUENCE [LARGE SCALE GENOMIC DNA]</scope>
</reference>
<accession>A0A4C1U9M5</accession>
<dbReference type="EMBL" id="BGZK01000147">
    <property type="protein sequence ID" value="GBP23082.1"/>
    <property type="molecule type" value="Genomic_DNA"/>
</dbReference>
<dbReference type="Proteomes" id="UP000299102">
    <property type="component" value="Unassembled WGS sequence"/>
</dbReference>
<evidence type="ECO:0000313" key="2">
    <source>
        <dbReference type="EMBL" id="GBP23082.1"/>
    </source>
</evidence>
<sequence>MENVYLQEEDSGRTQGGSSCPPLLDPGSLATPLLRRTHPQAVYIVLRSLYLDPTALTTADRELLTYVVTDTMYGVNGVNLA</sequence>
<gene>
    <name evidence="2" type="ORF">EVAR_13101_1</name>
</gene>
<evidence type="ECO:0000313" key="3">
    <source>
        <dbReference type="Proteomes" id="UP000299102"/>
    </source>
</evidence>
<name>A0A4C1U9M5_EUMVA</name>
<evidence type="ECO:0000256" key="1">
    <source>
        <dbReference type="SAM" id="MobiDB-lite"/>
    </source>
</evidence>
<keyword evidence="3" id="KW-1185">Reference proteome</keyword>
<feature type="region of interest" description="Disordered" evidence="1">
    <location>
        <begin position="1"/>
        <end position="31"/>
    </location>
</feature>
<organism evidence="2 3">
    <name type="scientific">Eumeta variegata</name>
    <name type="common">Bagworm moth</name>
    <name type="synonym">Eumeta japonica</name>
    <dbReference type="NCBI Taxonomy" id="151549"/>
    <lineage>
        <taxon>Eukaryota</taxon>
        <taxon>Metazoa</taxon>
        <taxon>Ecdysozoa</taxon>
        <taxon>Arthropoda</taxon>
        <taxon>Hexapoda</taxon>
        <taxon>Insecta</taxon>
        <taxon>Pterygota</taxon>
        <taxon>Neoptera</taxon>
        <taxon>Endopterygota</taxon>
        <taxon>Lepidoptera</taxon>
        <taxon>Glossata</taxon>
        <taxon>Ditrysia</taxon>
        <taxon>Tineoidea</taxon>
        <taxon>Psychidae</taxon>
        <taxon>Oiketicinae</taxon>
        <taxon>Eumeta</taxon>
    </lineage>
</organism>
<comment type="caution">
    <text evidence="2">The sequence shown here is derived from an EMBL/GenBank/DDBJ whole genome shotgun (WGS) entry which is preliminary data.</text>
</comment>